<evidence type="ECO:0000256" key="4">
    <source>
        <dbReference type="SAM" id="MobiDB-lite"/>
    </source>
</evidence>
<dbReference type="Gene3D" id="1.20.120.530">
    <property type="entry name" value="GntR ligand-binding domain-like"/>
    <property type="match status" value="1"/>
</dbReference>
<dbReference type="RefSeq" id="WP_318596162.1">
    <property type="nucleotide sequence ID" value="NZ_JAWSTH010000010.1"/>
</dbReference>
<dbReference type="SUPFAM" id="SSF48008">
    <property type="entry name" value="GntR ligand-binding domain-like"/>
    <property type="match status" value="1"/>
</dbReference>
<dbReference type="PANTHER" id="PTHR43537">
    <property type="entry name" value="TRANSCRIPTIONAL REGULATOR, GNTR FAMILY"/>
    <property type="match status" value="1"/>
</dbReference>
<dbReference type="SUPFAM" id="SSF46785">
    <property type="entry name" value="Winged helix' DNA-binding domain"/>
    <property type="match status" value="1"/>
</dbReference>
<feature type="compositionally biased region" description="Basic and acidic residues" evidence="4">
    <location>
        <begin position="206"/>
        <end position="222"/>
    </location>
</feature>
<accession>A0ABU4HKT3</accession>
<organism evidence="6 7">
    <name type="scientific">Conexibacter stalactiti</name>
    <dbReference type="NCBI Taxonomy" id="1940611"/>
    <lineage>
        <taxon>Bacteria</taxon>
        <taxon>Bacillati</taxon>
        <taxon>Actinomycetota</taxon>
        <taxon>Thermoleophilia</taxon>
        <taxon>Solirubrobacterales</taxon>
        <taxon>Conexibacteraceae</taxon>
        <taxon>Conexibacter</taxon>
    </lineage>
</organism>
<keyword evidence="1" id="KW-0805">Transcription regulation</keyword>
<feature type="region of interest" description="Disordered" evidence="4">
    <location>
        <begin position="206"/>
        <end position="240"/>
    </location>
</feature>
<comment type="caution">
    <text evidence="6">The sequence shown here is derived from an EMBL/GenBank/DDBJ whole genome shotgun (WGS) entry which is preliminary data.</text>
</comment>
<dbReference type="PRINTS" id="PR00035">
    <property type="entry name" value="HTHGNTR"/>
</dbReference>
<evidence type="ECO:0000256" key="2">
    <source>
        <dbReference type="ARBA" id="ARBA00023125"/>
    </source>
</evidence>
<reference evidence="7" key="1">
    <citation type="submission" date="2023-07" db="EMBL/GenBank/DDBJ databases">
        <title>Conexibacter stalactiti sp. nov., isolated from stalactites in a lava cave and emended description of the genus Conexibacter.</title>
        <authorList>
            <person name="Lee S.D."/>
        </authorList>
    </citation>
    <scope>NUCLEOTIDE SEQUENCE [LARGE SCALE GENOMIC DNA]</scope>
    <source>
        <strain evidence="7">KCTC 39840</strain>
    </source>
</reference>
<evidence type="ECO:0000313" key="7">
    <source>
        <dbReference type="Proteomes" id="UP001284601"/>
    </source>
</evidence>
<evidence type="ECO:0000313" key="6">
    <source>
        <dbReference type="EMBL" id="MDW5593903.1"/>
    </source>
</evidence>
<dbReference type="Gene3D" id="1.10.10.10">
    <property type="entry name" value="Winged helix-like DNA-binding domain superfamily/Winged helix DNA-binding domain"/>
    <property type="match status" value="1"/>
</dbReference>
<dbReference type="InterPro" id="IPR036390">
    <property type="entry name" value="WH_DNA-bd_sf"/>
</dbReference>
<dbReference type="PANTHER" id="PTHR43537:SF24">
    <property type="entry name" value="GLUCONATE OPERON TRANSCRIPTIONAL REPRESSOR"/>
    <property type="match status" value="1"/>
</dbReference>
<dbReference type="Proteomes" id="UP001284601">
    <property type="component" value="Unassembled WGS sequence"/>
</dbReference>
<dbReference type="SMART" id="SM00895">
    <property type="entry name" value="FCD"/>
    <property type="match status" value="1"/>
</dbReference>
<dbReference type="Pfam" id="PF07729">
    <property type="entry name" value="FCD"/>
    <property type="match status" value="1"/>
</dbReference>
<dbReference type="EMBL" id="JAWSTH010000010">
    <property type="protein sequence ID" value="MDW5593903.1"/>
    <property type="molecule type" value="Genomic_DNA"/>
</dbReference>
<keyword evidence="3" id="KW-0804">Transcription</keyword>
<protein>
    <submittedName>
        <fullName evidence="6">GntR family transcriptional regulator</fullName>
    </submittedName>
</protein>
<evidence type="ECO:0000259" key="5">
    <source>
        <dbReference type="PROSITE" id="PS50949"/>
    </source>
</evidence>
<dbReference type="CDD" id="cd07377">
    <property type="entry name" value="WHTH_GntR"/>
    <property type="match status" value="1"/>
</dbReference>
<keyword evidence="2" id="KW-0238">DNA-binding</keyword>
<name>A0ABU4HKT3_9ACTN</name>
<dbReference type="InterPro" id="IPR036388">
    <property type="entry name" value="WH-like_DNA-bd_sf"/>
</dbReference>
<keyword evidence="7" id="KW-1185">Reference proteome</keyword>
<dbReference type="SMART" id="SM00345">
    <property type="entry name" value="HTH_GNTR"/>
    <property type="match status" value="1"/>
</dbReference>
<evidence type="ECO:0000256" key="1">
    <source>
        <dbReference type="ARBA" id="ARBA00023015"/>
    </source>
</evidence>
<dbReference type="InterPro" id="IPR011711">
    <property type="entry name" value="GntR_C"/>
</dbReference>
<feature type="domain" description="HTH gntR-type" evidence="5">
    <location>
        <begin position="11"/>
        <end position="78"/>
    </location>
</feature>
<gene>
    <name evidence="6" type="ORF">R7226_06130</name>
</gene>
<evidence type="ECO:0000256" key="3">
    <source>
        <dbReference type="ARBA" id="ARBA00023163"/>
    </source>
</evidence>
<dbReference type="InterPro" id="IPR000524">
    <property type="entry name" value="Tscrpt_reg_HTH_GntR"/>
</dbReference>
<dbReference type="Pfam" id="PF00392">
    <property type="entry name" value="GntR"/>
    <property type="match status" value="1"/>
</dbReference>
<dbReference type="PROSITE" id="PS50949">
    <property type="entry name" value="HTH_GNTR"/>
    <property type="match status" value="1"/>
</dbReference>
<dbReference type="InterPro" id="IPR008920">
    <property type="entry name" value="TF_FadR/GntR_C"/>
</dbReference>
<sequence length="240" mass="27014">MELRAVPRQNRSLRQQVAETLRNAIIHGELAPGDRLREEDLSEQLDMSRGPIREALRQLEQEGLVASFPYRGTVVAQVWGDEVLEVLVPIRATLELFALTNALRRMEERDFRELAAIVAEMDAAAESGNLARVVELDMSFHRLIVERSGLFHSLQLWEMISPRMRGLFFRMGPHHTSLEAIAQQHRELLAALQSGDERRAHETLREHIAEPRLYEHLPRGPEPDPAGDDDPAASGAASAA</sequence>
<proteinExistence type="predicted"/>